<evidence type="ECO:0000259" key="5">
    <source>
        <dbReference type="Pfam" id="PF13407"/>
    </source>
</evidence>
<evidence type="ECO:0000313" key="6">
    <source>
        <dbReference type="EMBL" id="AQS58896.1"/>
    </source>
</evidence>
<dbReference type="InterPro" id="IPR025997">
    <property type="entry name" value="SBP_2_dom"/>
</dbReference>
<evidence type="ECO:0000256" key="3">
    <source>
        <dbReference type="ARBA" id="ARBA00022729"/>
    </source>
</evidence>
<dbReference type="RefSeq" id="WP_077713924.1">
    <property type="nucleotide sequence ID" value="NZ_CP019698.1"/>
</dbReference>
<feature type="domain" description="Periplasmic binding protein" evidence="5">
    <location>
        <begin position="54"/>
        <end position="303"/>
    </location>
</feature>
<feature type="compositionally biased region" description="Low complexity" evidence="4">
    <location>
        <begin position="423"/>
        <end position="434"/>
    </location>
</feature>
<dbReference type="STRING" id="1833852.B0537_07235"/>
<evidence type="ECO:0000256" key="1">
    <source>
        <dbReference type="ARBA" id="ARBA00004196"/>
    </source>
</evidence>
<dbReference type="PANTHER" id="PTHR46847:SF1">
    <property type="entry name" value="D-ALLOSE-BINDING PERIPLASMIC PROTEIN-RELATED"/>
    <property type="match status" value="1"/>
</dbReference>
<comment type="subcellular location">
    <subcellularLocation>
        <location evidence="1">Cell envelope</location>
    </subcellularLocation>
</comment>
<proteinExistence type="inferred from homology"/>
<dbReference type="EMBL" id="CP019698">
    <property type="protein sequence ID" value="AQS58896.1"/>
    <property type="molecule type" value="Genomic_DNA"/>
</dbReference>
<organism evidence="6 7">
    <name type="scientific">Desulforamulus ferrireducens</name>
    <dbReference type="NCBI Taxonomy" id="1833852"/>
    <lineage>
        <taxon>Bacteria</taxon>
        <taxon>Bacillati</taxon>
        <taxon>Bacillota</taxon>
        <taxon>Clostridia</taxon>
        <taxon>Eubacteriales</taxon>
        <taxon>Peptococcaceae</taxon>
        <taxon>Desulforamulus</taxon>
    </lineage>
</organism>
<sequence length="440" mass="47755">MGCKLFRLISILLILLLTTLIIGCPGKQEPQPKPETKEKVKIGVSLASMEFDGNVMLKKVMEERAKKEKIKITWLDAKMEASQQEKDIDKLIQEKVKVIILQTVDPLEGAKLVERITQANIKVIGLETLPSNAPLDGYVAADHTRAGELMGQYVLNQINNPSPQVPIAQSNVNVLILRGDPADPVSELIATAASSTLKQSDKVAKVQVVEHPQGNPLMAQMTVQQILQQGPPDAILATDDRLADAAIKVLQQGFLESKVLTVAVGGDQKTTKALASGAHDAEIDIMPEQLANFALDAAMDLAEKGNWNFDTRIKNGNFDIPAKIIPVRLITKEQVHLLEARWEKGDKEGDKKQQEQEGQGEQQEHEQEQSGSEEQSGGGEGGGQDKSQGKQGKKTKLKIVTQDGKVMEVEIPGEIQKIEQADGGEQSQQGESQQSGGGGQ</sequence>
<dbReference type="PANTHER" id="PTHR46847">
    <property type="entry name" value="D-ALLOSE-BINDING PERIPLASMIC PROTEIN-RELATED"/>
    <property type="match status" value="1"/>
</dbReference>
<dbReference type="AlphaFoldDB" id="A0A1S6IVU8"/>
<dbReference type="Proteomes" id="UP000189464">
    <property type="component" value="Chromosome"/>
</dbReference>
<keyword evidence="3" id="KW-0732">Signal</keyword>
<protein>
    <submittedName>
        <fullName evidence="6">Sugar ABC transporter substrate-binding protein</fullName>
    </submittedName>
</protein>
<reference evidence="6 7" key="1">
    <citation type="journal article" date="2016" name="Int. J. Syst. Evol. Microbiol.">
        <title>Desulfotomaculum ferrireducens sp. nov., a moderately thermophilic sulfate-reducing and dissimilatory Fe(III)-reducing bacterium isolated from compost.</title>
        <authorList>
            <person name="Yang G."/>
            <person name="Guo J."/>
            <person name="Zhuang L."/>
            <person name="Yuan Y."/>
            <person name="Zhou S."/>
        </authorList>
    </citation>
    <scope>NUCLEOTIDE SEQUENCE [LARGE SCALE GENOMIC DNA]</scope>
    <source>
        <strain evidence="6 7">GSS09</strain>
    </source>
</reference>
<dbReference type="OrthoDB" id="1804063at2"/>
<name>A0A1S6IVU8_9FIRM</name>
<dbReference type="KEGG" id="dfg:B0537_07235"/>
<dbReference type="Gene3D" id="3.40.50.2300">
    <property type="match status" value="2"/>
</dbReference>
<dbReference type="InterPro" id="IPR028082">
    <property type="entry name" value="Peripla_BP_I"/>
</dbReference>
<comment type="similarity">
    <text evidence="2">Belongs to the bacterial solute-binding protein 2 family.</text>
</comment>
<accession>A0A1S6IVU8</accession>
<gene>
    <name evidence="6" type="ORF">B0537_07235</name>
</gene>
<evidence type="ECO:0000256" key="2">
    <source>
        <dbReference type="ARBA" id="ARBA00007639"/>
    </source>
</evidence>
<evidence type="ECO:0000313" key="7">
    <source>
        <dbReference type="Proteomes" id="UP000189464"/>
    </source>
</evidence>
<feature type="compositionally biased region" description="Basic and acidic residues" evidence="4">
    <location>
        <begin position="342"/>
        <end position="355"/>
    </location>
</feature>
<feature type="region of interest" description="Disordered" evidence="4">
    <location>
        <begin position="342"/>
        <end position="440"/>
    </location>
</feature>
<dbReference type="PROSITE" id="PS51257">
    <property type="entry name" value="PROKAR_LIPOPROTEIN"/>
    <property type="match status" value="1"/>
</dbReference>
<dbReference type="GO" id="GO:0030246">
    <property type="term" value="F:carbohydrate binding"/>
    <property type="evidence" value="ECO:0007669"/>
    <property type="project" value="UniProtKB-ARBA"/>
</dbReference>
<dbReference type="GO" id="GO:0030313">
    <property type="term" value="C:cell envelope"/>
    <property type="evidence" value="ECO:0007669"/>
    <property type="project" value="UniProtKB-SubCell"/>
</dbReference>
<evidence type="ECO:0000256" key="4">
    <source>
        <dbReference type="SAM" id="MobiDB-lite"/>
    </source>
</evidence>
<keyword evidence="7" id="KW-1185">Reference proteome</keyword>
<dbReference type="SUPFAM" id="SSF53822">
    <property type="entry name" value="Periplasmic binding protein-like I"/>
    <property type="match status" value="1"/>
</dbReference>
<dbReference type="Pfam" id="PF13407">
    <property type="entry name" value="Peripla_BP_4"/>
    <property type="match status" value="1"/>
</dbReference>